<dbReference type="PANTHER" id="PTHR43289">
    <property type="entry name" value="MITOGEN-ACTIVATED PROTEIN KINASE KINASE KINASE 20-RELATED"/>
    <property type="match status" value="1"/>
</dbReference>
<comment type="caution">
    <text evidence="7">The sequence shown here is derived from an EMBL/GenBank/DDBJ whole genome shotgun (WGS) entry which is preliminary data.</text>
</comment>
<keyword evidence="3 7" id="KW-0418">Kinase</keyword>
<feature type="transmembrane region" description="Helical" evidence="5">
    <location>
        <begin position="358"/>
        <end position="380"/>
    </location>
</feature>
<proteinExistence type="predicted"/>
<evidence type="ECO:0000259" key="6">
    <source>
        <dbReference type="PROSITE" id="PS50011"/>
    </source>
</evidence>
<evidence type="ECO:0000256" key="4">
    <source>
        <dbReference type="ARBA" id="ARBA00022840"/>
    </source>
</evidence>
<reference evidence="7 8" key="1">
    <citation type="submission" date="2024-09" db="EMBL/GenBank/DDBJ databases">
        <authorList>
            <person name="D'Angelo T."/>
        </authorList>
    </citation>
    <scope>NUCLEOTIDE SEQUENCE [LARGE SCALE GENOMIC DNA]</scope>
    <source>
        <strain evidence="7">SAG AM-320-E07</strain>
    </source>
</reference>
<keyword evidence="1" id="KW-0808">Transferase</keyword>
<dbReference type="SUPFAM" id="SSF48452">
    <property type="entry name" value="TPR-like"/>
    <property type="match status" value="2"/>
</dbReference>
<evidence type="ECO:0000313" key="8">
    <source>
        <dbReference type="Proteomes" id="UP001593833"/>
    </source>
</evidence>
<dbReference type="Proteomes" id="UP001593833">
    <property type="component" value="Unassembled WGS sequence"/>
</dbReference>
<dbReference type="GO" id="GO:0016301">
    <property type="term" value="F:kinase activity"/>
    <property type="evidence" value="ECO:0007669"/>
    <property type="project" value="UniProtKB-KW"/>
</dbReference>
<dbReference type="InterPro" id="IPR011009">
    <property type="entry name" value="Kinase-like_dom_sf"/>
</dbReference>
<dbReference type="CDD" id="cd14014">
    <property type="entry name" value="STKc_PknB_like"/>
    <property type="match status" value="1"/>
</dbReference>
<gene>
    <name evidence="7" type="ORF">ACFL6M_00455</name>
</gene>
<dbReference type="PANTHER" id="PTHR43289:SF6">
    <property type="entry name" value="SERINE_THREONINE-PROTEIN KINASE NEKL-3"/>
    <property type="match status" value="1"/>
</dbReference>
<evidence type="ECO:0000313" key="7">
    <source>
        <dbReference type="EMBL" id="MFC1572048.1"/>
    </source>
</evidence>
<protein>
    <submittedName>
        <fullName evidence="7">Protein kinase</fullName>
    </submittedName>
</protein>
<feature type="domain" description="Protein kinase" evidence="6">
    <location>
        <begin position="63"/>
        <end position="331"/>
    </location>
</feature>
<dbReference type="InterPro" id="IPR011990">
    <property type="entry name" value="TPR-like_helical_dom_sf"/>
</dbReference>
<keyword evidence="5" id="KW-1133">Transmembrane helix</keyword>
<name>A0ABV6YI89_UNCEI</name>
<dbReference type="InterPro" id="IPR000719">
    <property type="entry name" value="Prot_kinase_dom"/>
</dbReference>
<evidence type="ECO:0000256" key="5">
    <source>
        <dbReference type="SAM" id="Phobius"/>
    </source>
</evidence>
<keyword evidence="2" id="KW-0547">Nucleotide-binding</keyword>
<evidence type="ECO:0000256" key="2">
    <source>
        <dbReference type="ARBA" id="ARBA00022741"/>
    </source>
</evidence>
<dbReference type="PROSITE" id="PS00108">
    <property type="entry name" value="PROTEIN_KINASE_ST"/>
    <property type="match status" value="1"/>
</dbReference>
<dbReference type="Gene3D" id="1.10.510.10">
    <property type="entry name" value="Transferase(Phosphotransferase) domain 1"/>
    <property type="match status" value="1"/>
</dbReference>
<keyword evidence="5" id="KW-0472">Membrane</keyword>
<dbReference type="Pfam" id="PF00069">
    <property type="entry name" value="Pkinase"/>
    <property type="match status" value="1"/>
</dbReference>
<dbReference type="InterPro" id="IPR008271">
    <property type="entry name" value="Ser/Thr_kinase_AS"/>
</dbReference>
<evidence type="ECO:0000256" key="3">
    <source>
        <dbReference type="ARBA" id="ARBA00022777"/>
    </source>
</evidence>
<sequence length="794" mass="88588">MSCKISQEKLWSLIDRGAEELEEHLAACPQCRARAKEMRADMLMVAIDSAMPDVPLPERIGPYAIKRLLGEGGQALVYEAEQPSPRRSVALKVIKGGRFAGTRRIKHFRREAQLLACLQHPAIATIYEAGQTEEGQHYFAMELVSGTPLHEYVHEQDLTREQRLRLFREVCAAVHYAHEQGVIHRDLKPSNIMIDANGRPKILDFGLAWFTDADLSASIAITDTGLIVGTPRYMSPEQARGMTNEIDVRSDVYALGVILYELLTEQPPYEISNITPEAVSTICEETPRAPSKVDRTLEKELDTIVLAALEKDPACRYPNVEAFSADISRYLSGDPVQVRRPGMWYVMCKKLRKHRRRVLAGSLLLAALVVVLGAGTWWSLTTTARRKAVARSEARDQALHLQRLIEEGDAVGVPGAADALNKQFPDLSEASLVFAQACVHAGDASKAIRRLEQHVERNAKLPSYRALLAEIYRQVGDGRRAEELEAEVAGMPLRTAEDHYIRSFSTFDEVKAQEHASAALTLDPNHEMALGRLTCLSIRLGDLDRAYEAVSRLVELRPSSIQWQQLKAGIATRHGRSPEAIAILTRLANEHPRIASVFRTRAMVWLQLKEYGHAADDLTAAIQIDGVETGNVWDFYHRATPLWILGRIDEAIADLRQARVGLGYPTYGDARLHIILRELGRDQEASAVAETALEEGEDPWLNAILLCISGRQTPEQLLAQMDPDDPEHVCEAYYYAAEACRLSDRSTDAQGYFEECVDKGIRLDTNITTLSPMNEHVLATWRLDRIVAEGGPIE</sequence>
<dbReference type="PROSITE" id="PS50011">
    <property type="entry name" value="PROTEIN_KINASE_DOM"/>
    <property type="match status" value="1"/>
</dbReference>
<dbReference type="EMBL" id="JBHPKH010000002">
    <property type="protein sequence ID" value="MFC1572048.1"/>
    <property type="molecule type" value="Genomic_DNA"/>
</dbReference>
<keyword evidence="8" id="KW-1185">Reference proteome</keyword>
<dbReference type="Gene3D" id="1.25.40.10">
    <property type="entry name" value="Tetratricopeptide repeat domain"/>
    <property type="match status" value="2"/>
</dbReference>
<dbReference type="SMART" id="SM00220">
    <property type="entry name" value="S_TKc"/>
    <property type="match status" value="1"/>
</dbReference>
<accession>A0ABV6YI89</accession>
<keyword evidence="4" id="KW-0067">ATP-binding</keyword>
<evidence type="ECO:0000256" key="1">
    <source>
        <dbReference type="ARBA" id="ARBA00022679"/>
    </source>
</evidence>
<dbReference type="SUPFAM" id="SSF56112">
    <property type="entry name" value="Protein kinase-like (PK-like)"/>
    <property type="match status" value="1"/>
</dbReference>
<keyword evidence="5" id="KW-0812">Transmembrane</keyword>
<organism evidence="7 8">
    <name type="scientific">Eiseniibacteriota bacterium</name>
    <dbReference type="NCBI Taxonomy" id="2212470"/>
    <lineage>
        <taxon>Bacteria</taxon>
        <taxon>Candidatus Eiseniibacteriota</taxon>
    </lineage>
</organism>
<dbReference type="Gene3D" id="3.30.200.20">
    <property type="entry name" value="Phosphorylase Kinase, domain 1"/>
    <property type="match status" value="1"/>
</dbReference>